<dbReference type="EC" id="2.4.1.-" evidence="12"/>
<evidence type="ECO:0000256" key="10">
    <source>
        <dbReference type="ARBA" id="ARBA00044721"/>
    </source>
</evidence>
<evidence type="ECO:0000256" key="1">
    <source>
        <dbReference type="ARBA" id="ARBA00004477"/>
    </source>
</evidence>
<dbReference type="GO" id="GO:0005789">
    <property type="term" value="C:endoplasmic reticulum membrane"/>
    <property type="evidence" value="ECO:0007669"/>
    <property type="project" value="UniProtKB-SubCell"/>
</dbReference>
<dbReference type="Proteomes" id="UP000801428">
    <property type="component" value="Unassembled WGS sequence"/>
</dbReference>
<keyword evidence="9 12" id="KW-0472">Membrane</keyword>
<dbReference type="InterPro" id="IPR005599">
    <property type="entry name" value="GPI_mannosylTrfase"/>
</dbReference>
<dbReference type="Pfam" id="PF03901">
    <property type="entry name" value="Glyco_transf_22"/>
    <property type="match status" value="1"/>
</dbReference>
<keyword evidence="6 12" id="KW-0812">Transmembrane</keyword>
<dbReference type="AlphaFoldDB" id="A0A9P4WB03"/>
<evidence type="ECO:0000256" key="5">
    <source>
        <dbReference type="ARBA" id="ARBA00022679"/>
    </source>
</evidence>
<reference evidence="13" key="1">
    <citation type="submission" date="2019-04" db="EMBL/GenBank/DDBJ databases">
        <title>Sequencing of skin fungus with MAO and IRED activity.</title>
        <authorList>
            <person name="Marsaioli A.J."/>
            <person name="Bonatto J.M.C."/>
            <person name="Reis Junior O."/>
        </authorList>
    </citation>
    <scope>NUCLEOTIDE SEQUENCE</scope>
    <source>
        <strain evidence="13">30M1</strain>
    </source>
</reference>
<evidence type="ECO:0000256" key="12">
    <source>
        <dbReference type="RuleBase" id="RU363075"/>
    </source>
</evidence>
<feature type="transmembrane region" description="Helical" evidence="12">
    <location>
        <begin position="89"/>
        <end position="107"/>
    </location>
</feature>
<organism evidence="13 14">
    <name type="scientific">Curvularia kusanoi</name>
    <name type="common">Cochliobolus kusanoi</name>
    <dbReference type="NCBI Taxonomy" id="90978"/>
    <lineage>
        <taxon>Eukaryota</taxon>
        <taxon>Fungi</taxon>
        <taxon>Dikarya</taxon>
        <taxon>Ascomycota</taxon>
        <taxon>Pezizomycotina</taxon>
        <taxon>Dothideomycetes</taxon>
        <taxon>Pleosporomycetidae</taxon>
        <taxon>Pleosporales</taxon>
        <taxon>Pleosporineae</taxon>
        <taxon>Pleosporaceae</taxon>
        <taxon>Curvularia</taxon>
    </lineage>
</organism>
<evidence type="ECO:0000256" key="6">
    <source>
        <dbReference type="ARBA" id="ARBA00022692"/>
    </source>
</evidence>
<keyword evidence="8 12" id="KW-1133">Transmembrane helix</keyword>
<evidence type="ECO:0000256" key="8">
    <source>
        <dbReference type="ARBA" id="ARBA00022989"/>
    </source>
</evidence>
<accession>A0A9P4WB03</accession>
<dbReference type="GO" id="GO:0006487">
    <property type="term" value="P:protein N-linked glycosylation"/>
    <property type="evidence" value="ECO:0007669"/>
    <property type="project" value="TreeGrafter"/>
</dbReference>
<comment type="caution">
    <text evidence="13">The sequence shown here is derived from an EMBL/GenBank/DDBJ whole genome shotgun (WGS) entry which is preliminary data.</text>
</comment>
<proteinExistence type="inferred from homology"/>
<evidence type="ECO:0000256" key="9">
    <source>
        <dbReference type="ARBA" id="ARBA00023136"/>
    </source>
</evidence>
<feature type="transmembrane region" description="Helical" evidence="12">
    <location>
        <begin position="303"/>
        <end position="321"/>
    </location>
</feature>
<feature type="transmembrane region" description="Helical" evidence="12">
    <location>
        <begin position="114"/>
        <end position="132"/>
    </location>
</feature>
<keyword evidence="5" id="KW-0808">Transferase</keyword>
<sequence>MVRGRKGGEVIGPPLTLKQSLPSWFFFSLIPAAILLHLFVAPYTKVEESFNLQATHDILIHGIPGSNADQFLTANYDHVSFPGSVPRTFVGALMLSGLARPFVGFVGNTAQMQILVRGILGLCNAFVLVMFARSVRKVFGTTAGIWYALFQASQFHVVYYASRTLPNMFAFVFSNLALLTLLNAQKTSYGYRQRLCLYLLTIAGVVFRSELALLVATITLDLIGITQGMQRVSMMLIKVIIPAGLGGLTIGLLCTVPIDSFFWQSFPLWPEWTAFYYNTLQGHSADWGVSPWYFYFFNALPRLLLNPATYLLCIPVALLNAATRKPSLRLLVPFFNFLALYSFLPHKEWRFIIYVIPGITAVAAAGASWIWTRRGKSVVYGVLSLVLALSVLLSFAASSALLAVSSLNYPGGAALTALHNAVPVALNQHALVYADNLACQTGVTRFLELHSAPQTIDDVLVAQTDVQQRTWAYDKTEDPVLLRDPLFWAKFDYVLAERPEKVIGSWEVVHVVYGYGGVRVLKPGEESGSVGEEAAVGIGSGEVQGDWTDRVAGMWRKLEGLVRQRALRGYWVEVRMEPRIRILKNLMK</sequence>
<feature type="transmembrane region" description="Helical" evidence="12">
    <location>
        <begin position="168"/>
        <end position="185"/>
    </location>
</feature>
<comment type="similarity">
    <text evidence="3 12">Belongs to the glycosyltransferase 22 family.</text>
</comment>
<comment type="function">
    <text evidence="10">Mannosyltransferase that operates in the biosynthetic pathway of dolichol-linked oligosaccharides, the glycan precursors employed in protein asparagine (N)-glycosylation. The assembly of dolichol-linked oligosaccharides begins on the cytosolic side of the endoplasmic reticulum membrane and finishes in its lumen. The sequential addition of sugars to dolichol pyrophosphate produces dolichol-linked oligosaccharides containing fourteen sugars, including two GlcNAcs, nine mannoses and three glucoses. Once assembled, the oligosaccharide is transferred from the lipid to nascent proteins by oligosaccharyltransferases. In the lumen of the endoplasmic reticulum, adds the eighth mannose residue in an alpha-1,6 linkage onto Man(7)GlcNAc(2)-PP-dolichol to produce Man(8)GlcNAc(2)-PP-dolichol.</text>
</comment>
<feature type="transmembrane region" description="Helical" evidence="12">
    <location>
        <begin position="235"/>
        <end position="258"/>
    </location>
</feature>
<comment type="subcellular location">
    <subcellularLocation>
        <location evidence="1 12">Endoplasmic reticulum membrane</location>
        <topology evidence="1 12">Multi-pass membrane protein</topology>
    </subcellularLocation>
</comment>
<dbReference type="PANTHER" id="PTHR22760">
    <property type="entry name" value="GLYCOSYLTRANSFERASE"/>
    <property type="match status" value="1"/>
</dbReference>
<evidence type="ECO:0000256" key="3">
    <source>
        <dbReference type="ARBA" id="ARBA00007063"/>
    </source>
</evidence>
<dbReference type="OrthoDB" id="19039at2759"/>
<feature type="transmembrane region" description="Helical" evidence="12">
    <location>
        <begin position="21"/>
        <end position="40"/>
    </location>
</feature>
<evidence type="ECO:0000313" key="14">
    <source>
        <dbReference type="Proteomes" id="UP000801428"/>
    </source>
</evidence>
<protein>
    <recommendedName>
        <fullName evidence="12">Mannosyltransferase</fullName>
        <ecNumber evidence="12">2.4.1.-</ecNumber>
    </recommendedName>
</protein>
<evidence type="ECO:0000256" key="11">
    <source>
        <dbReference type="ARBA" id="ARBA00048899"/>
    </source>
</evidence>
<evidence type="ECO:0000256" key="7">
    <source>
        <dbReference type="ARBA" id="ARBA00022824"/>
    </source>
</evidence>
<comment type="pathway">
    <text evidence="2">Protein modification; protein glycosylation.</text>
</comment>
<evidence type="ECO:0000256" key="4">
    <source>
        <dbReference type="ARBA" id="ARBA00022676"/>
    </source>
</evidence>
<dbReference type="GO" id="GO:0052917">
    <property type="term" value="F:dol-P-Man:Man(7)GlcNAc(2)-PP-Dol alpha-1,6-mannosyltransferase activity"/>
    <property type="evidence" value="ECO:0007669"/>
    <property type="project" value="UniProtKB-EC"/>
</dbReference>
<gene>
    <name evidence="13" type="primary">ALG12</name>
    <name evidence="13" type="ORF">E8E13_008126</name>
</gene>
<feature type="transmembrane region" description="Helical" evidence="12">
    <location>
        <begin position="351"/>
        <end position="371"/>
    </location>
</feature>
<feature type="transmembrane region" description="Helical" evidence="12">
    <location>
        <begin position="378"/>
        <end position="404"/>
    </location>
</feature>
<feature type="transmembrane region" description="Helical" evidence="12">
    <location>
        <begin position="197"/>
        <end position="223"/>
    </location>
</feature>
<keyword evidence="7 12" id="KW-0256">Endoplasmic reticulum</keyword>
<evidence type="ECO:0000256" key="2">
    <source>
        <dbReference type="ARBA" id="ARBA00004922"/>
    </source>
</evidence>
<dbReference type="EMBL" id="SWKU01000012">
    <property type="protein sequence ID" value="KAF3002000.1"/>
    <property type="molecule type" value="Genomic_DNA"/>
</dbReference>
<feature type="transmembrane region" description="Helical" evidence="12">
    <location>
        <begin position="144"/>
        <end position="161"/>
    </location>
</feature>
<name>A0A9P4WB03_CURKU</name>
<feature type="transmembrane region" description="Helical" evidence="12">
    <location>
        <begin position="328"/>
        <end position="345"/>
    </location>
</feature>
<evidence type="ECO:0000313" key="13">
    <source>
        <dbReference type="EMBL" id="KAF3002000.1"/>
    </source>
</evidence>
<dbReference type="PANTHER" id="PTHR22760:SF1">
    <property type="entry name" value="DOL-P-MAN:MAN(7)GLCNAC(2)-PP-DOL ALPHA-1,6-MANNOSYLTRANSFERASE"/>
    <property type="match status" value="1"/>
</dbReference>
<keyword evidence="4 12" id="KW-0328">Glycosyltransferase</keyword>
<comment type="catalytic activity">
    <reaction evidence="11">
        <text>an alpha-D-Man-(1-&gt;2)-alpha-D-Man-(1-&gt;2)-alpha-D-Man-(1-&gt;3)-[alpha-D-Man-(1-&gt;2)-alpha-D-Man-(1-&gt;3)-alpha-D-Man-(1-&gt;6)]-beta-D-Man-(1-&gt;4)-beta-D-GlcNAc-(1-&gt;4)-alpha-D-GlcNAc-diphospho-di-trans,poly-cis-dolichol + a di-trans,poly-cis-dolichyl beta-D-mannosyl phosphate = an alpha-D-Man-(1-&gt;2)-alpha-D-Man-(1-&gt;2)-alpha-D-Man-(1-&gt;3)-[alpha-D-Man-(1-&gt;2)-alpha-D-Man-(1-&gt;3)-[alpha-D-Man-(1-&gt;6)]-alpha-D-Man-(1-&gt;6)]-beta-D-Man-(1-&gt;4)-beta-D-GlcNAc-(1-&gt;4)-alpha-D-GlcNAc-diphospho-di-trans,poly-cis-dolichol + a di-trans,poly-cis-dolichyl phosphate + H(+)</text>
        <dbReference type="Rhea" id="RHEA:29535"/>
        <dbReference type="Rhea" id="RHEA-COMP:19498"/>
        <dbReference type="Rhea" id="RHEA-COMP:19501"/>
        <dbReference type="Rhea" id="RHEA-COMP:19518"/>
        <dbReference type="Rhea" id="RHEA-COMP:19519"/>
        <dbReference type="ChEBI" id="CHEBI:15378"/>
        <dbReference type="ChEBI" id="CHEBI:57683"/>
        <dbReference type="ChEBI" id="CHEBI:58211"/>
        <dbReference type="ChEBI" id="CHEBI:132517"/>
        <dbReference type="ChEBI" id="CHEBI:132519"/>
        <dbReference type="EC" id="2.4.1.260"/>
    </reaction>
    <physiologicalReaction direction="left-to-right" evidence="11">
        <dbReference type="Rhea" id="RHEA:29536"/>
    </physiologicalReaction>
</comment>
<keyword evidence="14" id="KW-1185">Reference proteome</keyword>